<dbReference type="Pfam" id="PF13927">
    <property type="entry name" value="Ig_3"/>
    <property type="match status" value="2"/>
</dbReference>
<name>A0A158Q588_DRAME</name>
<feature type="domain" description="Ig-like" evidence="10">
    <location>
        <begin position="482"/>
        <end position="572"/>
    </location>
</feature>
<dbReference type="InterPro" id="IPR036179">
    <property type="entry name" value="Ig-like_dom_sf"/>
</dbReference>
<dbReference type="SUPFAM" id="SSF48726">
    <property type="entry name" value="Immunoglobulin"/>
    <property type="match status" value="5"/>
</dbReference>
<dbReference type="Pfam" id="PF07679">
    <property type="entry name" value="I-set"/>
    <property type="match status" value="2"/>
</dbReference>
<dbReference type="InterPro" id="IPR009138">
    <property type="entry name" value="Neural_cell_adh"/>
</dbReference>
<dbReference type="InterPro" id="IPR013098">
    <property type="entry name" value="Ig_I-set"/>
</dbReference>
<evidence type="ECO:0000259" key="10">
    <source>
        <dbReference type="PROSITE" id="PS50835"/>
    </source>
</evidence>
<dbReference type="PROSITE" id="PS50835">
    <property type="entry name" value="IG_LIKE"/>
    <property type="match status" value="4"/>
</dbReference>
<dbReference type="PRINTS" id="PR01838">
    <property type="entry name" value="NCAMFAMILY"/>
</dbReference>
<dbReference type="OrthoDB" id="428111at2759"/>
<dbReference type="Pfam" id="PF00047">
    <property type="entry name" value="ig"/>
    <property type="match status" value="1"/>
</dbReference>
<protein>
    <submittedName>
        <fullName evidence="14">Neuroglian</fullName>
    </submittedName>
</protein>
<dbReference type="InterPro" id="IPR007110">
    <property type="entry name" value="Ig-like_dom"/>
</dbReference>
<evidence type="ECO:0000256" key="3">
    <source>
        <dbReference type="ARBA" id="ARBA00022729"/>
    </source>
</evidence>
<proteinExistence type="predicted"/>
<keyword evidence="4" id="KW-0677">Repeat</keyword>
<feature type="domain" description="Ig-like" evidence="10">
    <location>
        <begin position="373"/>
        <end position="477"/>
    </location>
</feature>
<dbReference type="Proteomes" id="UP000274756">
    <property type="component" value="Unassembled WGS sequence"/>
</dbReference>
<dbReference type="AlphaFoldDB" id="A0A158Q588"/>
<dbReference type="InterPro" id="IPR013151">
    <property type="entry name" value="Immunoglobulin_dom"/>
</dbReference>
<evidence type="ECO:0000256" key="5">
    <source>
        <dbReference type="ARBA" id="ARBA00022989"/>
    </source>
</evidence>
<dbReference type="WBParaSite" id="DME_0000680401-mRNA-1">
    <property type="protein sequence ID" value="DME_0000680401-mRNA-1"/>
    <property type="gene ID" value="DME_0000680401"/>
</dbReference>
<dbReference type="InterPro" id="IPR013783">
    <property type="entry name" value="Ig-like_fold"/>
</dbReference>
<dbReference type="SMART" id="SM00408">
    <property type="entry name" value="IGc2"/>
    <property type="match status" value="5"/>
</dbReference>
<dbReference type="Gene3D" id="2.60.40.10">
    <property type="entry name" value="Immunoglobulins"/>
    <property type="match status" value="5"/>
</dbReference>
<evidence type="ECO:0000256" key="4">
    <source>
        <dbReference type="ARBA" id="ARBA00022737"/>
    </source>
</evidence>
<dbReference type="GO" id="GO:0070593">
    <property type="term" value="P:dendrite self-avoidance"/>
    <property type="evidence" value="ECO:0007669"/>
    <property type="project" value="TreeGrafter"/>
</dbReference>
<dbReference type="InterPro" id="IPR003599">
    <property type="entry name" value="Ig_sub"/>
</dbReference>
<keyword evidence="2" id="KW-0812">Transmembrane</keyword>
<keyword evidence="5" id="KW-1133">Transmembrane helix</keyword>
<evidence type="ECO:0000256" key="9">
    <source>
        <dbReference type="ARBA" id="ARBA00023319"/>
    </source>
</evidence>
<keyword evidence="7" id="KW-1015">Disulfide bond</keyword>
<keyword evidence="9" id="KW-0393">Immunoglobulin domain</keyword>
<evidence type="ECO:0000313" key="11">
    <source>
        <dbReference type="EMBL" id="VDN51445.1"/>
    </source>
</evidence>
<dbReference type="GO" id="GO:0007411">
    <property type="term" value="P:axon guidance"/>
    <property type="evidence" value="ECO:0007669"/>
    <property type="project" value="TreeGrafter"/>
</dbReference>
<keyword evidence="3" id="KW-0732">Signal</keyword>
<gene>
    <name evidence="11" type="ORF">DME_LOCUS1418</name>
</gene>
<evidence type="ECO:0000256" key="8">
    <source>
        <dbReference type="ARBA" id="ARBA00023180"/>
    </source>
</evidence>
<keyword evidence="13" id="KW-1185">Reference proteome</keyword>
<evidence type="ECO:0000256" key="2">
    <source>
        <dbReference type="ARBA" id="ARBA00022692"/>
    </source>
</evidence>
<keyword evidence="8" id="KW-0325">Glycoprotein</keyword>
<sequence length="642" mass="72736">MHSLNHMLTTASDRRRNNVIHKLKANETPGKDGFQAELFKCCPSSFTFSTNNTFSTNVWEKEIFPVNWSKAILLPILKKDGKTYCDNYRGISLLDTISIDIWPTSEHLLNQEAGQNLAVTCTTSSNKSNVQDIIWYKNGLENPIPSYGRIMASKVRHATTRLMLTGPKITDSGDYKCIVVLANEAINFENAPPEQHPTEGKDAKIICYVSGHPSIEIYWQFNGKNIIEGWPRGYEFKNKSQVLFIPKFKSAQDDGEYSCRATQFFSFKVRIINVTAYEPPQITVFEGSNQEYEGKDHKLMCQATGKPPPSYRWLKNTNGVETIIEQSQKYSVKNGLLVVKSLMPYDQGIYSCIASNALDTARFDHNLTIFRRPKIEMMKNETRSRGDLVELRCYFSGDGNITAKWIHNGEQWQAKTFDIAKYSAGGDLYAEDSRVFVRLEDGVSVLTIFSVQDDDAGQYQCVTENEAGTDQRSTYLAIIHAPTIIDRSDEIYVVNGGRAEMFCKAVAVPDPVWIWTGPENEIVDADGNLYIIDTISTTTKLIIEKVGETDFGNYKCTASNGIGDDNAQIDLHQIFIPNIPSEFHCDEIFPNYGICRIDDYVDMDRAHRPTHLNFIYEKDQEAKLDYGCRFPVLQISPEHNII</sequence>
<evidence type="ECO:0000256" key="1">
    <source>
        <dbReference type="ARBA" id="ARBA00004167"/>
    </source>
</evidence>
<dbReference type="GO" id="GO:0030424">
    <property type="term" value="C:axon"/>
    <property type="evidence" value="ECO:0007669"/>
    <property type="project" value="TreeGrafter"/>
</dbReference>
<comment type="subcellular location">
    <subcellularLocation>
        <location evidence="1">Membrane</location>
        <topology evidence="1">Single-pass membrane protein</topology>
    </subcellularLocation>
</comment>
<reference evidence="14" key="1">
    <citation type="submission" date="2016-04" db="UniProtKB">
        <authorList>
            <consortium name="WormBaseParasite"/>
        </authorList>
    </citation>
    <scope>IDENTIFICATION</scope>
</reference>
<dbReference type="GO" id="GO:0005886">
    <property type="term" value="C:plasma membrane"/>
    <property type="evidence" value="ECO:0007669"/>
    <property type="project" value="UniProtKB-ARBA"/>
</dbReference>
<feature type="domain" description="Ig-like" evidence="10">
    <location>
        <begin position="280"/>
        <end position="368"/>
    </location>
</feature>
<evidence type="ECO:0000313" key="14">
    <source>
        <dbReference type="WBParaSite" id="DME_0000680401-mRNA-1"/>
    </source>
</evidence>
<accession>A0A158Q588</accession>
<dbReference type="STRING" id="318479.A0A158Q588"/>
<organism evidence="12 14">
    <name type="scientific">Dracunculus medinensis</name>
    <name type="common">Guinea worm</name>
    <dbReference type="NCBI Taxonomy" id="318479"/>
    <lineage>
        <taxon>Eukaryota</taxon>
        <taxon>Metazoa</taxon>
        <taxon>Ecdysozoa</taxon>
        <taxon>Nematoda</taxon>
        <taxon>Chromadorea</taxon>
        <taxon>Rhabditida</taxon>
        <taxon>Spirurina</taxon>
        <taxon>Dracunculoidea</taxon>
        <taxon>Dracunculidae</taxon>
        <taxon>Dracunculus</taxon>
    </lineage>
</organism>
<dbReference type="Proteomes" id="UP000038040">
    <property type="component" value="Unplaced"/>
</dbReference>
<evidence type="ECO:0000256" key="7">
    <source>
        <dbReference type="ARBA" id="ARBA00023157"/>
    </source>
</evidence>
<reference evidence="11 13" key="2">
    <citation type="submission" date="2018-11" db="EMBL/GenBank/DDBJ databases">
        <authorList>
            <consortium name="Pathogen Informatics"/>
        </authorList>
    </citation>
    <scope>NUCLEOTIDE SEQUENCE [LARGE SCALE GENOMIC DNA]</scope>
</reference>
<evidence type="ECO:0000313" key="12">
    <source>
        <dbReference type="Proteomes" id="UP000038040"/>
    </source>
</evidence>
<dbReference type="InterPro" id="IPR003598">
    <property type="entry name" value="Ig_sub2"/>
</dbReference>
<evidence type="ECO:0000313" key="13">
    <source>
        <dbReference type="Proteomes" id="UP000274756"/>
    </source>
</evidence>
<dbReference type="EMBL" id="UYYG01000021">
    <property type="protein sequence ID" value="VDN51445.1"/>
    <property type="molecule type" value="Genomic_DNA"/>
</dbReference>
<dbReference type="PANTHER" id="PTHR10075:SF100">
    <property type="entry name" value="FASCICLIN-2"/>
    <property type="match status" value="1"/>
</dbReference>
<dbReference type="SMART" id="SM00409">
    <property type="entry name" value="IG"/>
    <property type="match status" value="5"/>
</dbReference>
<dbReference type="PANTHER" id="PTHR10075">
    <property type="entry name" value="BASIGIN RELATED"/>
    <property type="match status" value="1"/>
</dbReference>
<dbReference type="GO" id="GO:0098632">
    <property type="term" value="F:cell-cell adhesion mediator activity"/>
    <property type="evidence" value="ECO:0007669"/>
    <property type="project" value="TreeGrafter"/>
</dbReference>
<feature type="domain" description="Ig-like" evidence="10">
    <location>
        <begin position="167"/>
        <end position="275"/>
    </location>
</feature>
<evidence type="ECO:0000256" key="6">
    <source>
        <dbReference type="ARBA" id="ARBA00023136"/>
    </source>
</evidence>
<dbReference type="GO" id="GO:0007156">
    <property type="term" value="P:homophilic cell adhesion via plasma membrane adhesion molecules"/>
    <property type="evidence" value="ECO:0007669"/>
    <property type="project" value="TreeGrafter"/>
</dbReference>
<keyword evidence="6" id="KW-0472">Membrane</keyword>